<name>A0AAF0JDG1_9BASI</name>
<dbReference type="GO" id="GO:0006508">
    <property type="term" value="P:proteolysis"/>
    <property type="evidence" value="ECO:0007669"/>
    <property type="project" value="InterPro"/>
</dbReference>
<reference evidence="7" key="1">
    <citation type="submission" date="2023-02" db="EMBL/GenBank/DDBJ databases">
        <title>Mating type loci evolution in Malassezia.</title>
        <authorList>
            <person name="Coelho M.A."/>
        </authorList>
    </citation>
    <scope>NUCLEOTIDE SEQUENCE</scope>
    <source>
        <strain evidence="7">CBS 14136</strain>
    </source>
</reference>
<feature type="domain" description="Peptidase C50" evidence="6">
    <location>
        <begin position="1720"/>
        <end position="1815"/>
    </location>
</feature>
<feature type="region of interest" description="Disordered" evidence="5">
    <location>
        <begin position="255"/>
        <end position="286"/>
    </location>
</feature>
<dbReference type="GO" id="GO:0005737">
    <property type="term" value="C:cytoplasm"/>
    <property type="evidence" value="ECO:0007669"/>
    <property type="project" value="TreeGrafter"/>
</dbReference>
<dbReference type="GO" id="GO:0072686">
    <property type="term" value="C:mitotic spindle"/>
    <property type="evidence" value="ECO:0007669"/>
    <property type="project" value="TreeGrafter"/>
</dbReference>
<feature type="region of interest" description="Disordered" evidence="5">
    <location>
        <begin position="1196"/>
        <end position="1269"/>
    </location>
</feature>
<dbReference type="GO" id="GO:0051307">
    <property type="term" value="P:meiotic chromosome separation"/>
    <property type="evidence" value="ECO:0007669"/>
    <property type="project" value="TreeGrafter"/>
</dbReference>
<dbReference type="Pfam" id="PF03568">
    <property type="entry name" value="Separin_C"/>
    <property type="match status" value="1"/>
</dbReference>
<feature type="compositionally biased region" description="Polar residues" evidence="5">
    <location>
        <begin position="1206"/>
        <end position="1216"/>
    </location>
</feature>
<protein>
    <recommendedName>
        <fullName evidence="2">separase</fullName>
        <ecNumber evidence="2">3.4.22.49</ecNumber>
    </recommendedName>
</protein>
<evidence type="ECO:0000256" key="2">
    <source>
        <dbReference type="ARBA" id="ARBA00012489"/>
    </source>
</evidence>
<proteinExistence type="predicted"/>
<feature type="compositionally biased region" description="Polar residues" evidence="5">
    <location>
        <begin position="772"/>
        <end position="788"/>
    </location>
</feature>
<dbReference type="PANTHER" id="PTHR12792:SF0">
    <property type="entry name" value="SEPARIN"/>
    <property type="match status" value="1"/>
</dbReference>
<evidence type="ECO:0000256" key="4">
    <source>
        <dbReference type="ARBA" id="ARBA00022829"/>
    </source>
</evidence>
<keyword evidence="4" id="KW-0159">Chromosome partition</keyword>
<evidence type="ECO:0000313" key="8">
    <source>
        <dbReference type="Proteomes" id="UP001214628"/>
    </source>
</evidence>
<dbReference type="InterPro" id="IPR005314">
    <property type="entry name" value="Peptidase_C50"/>
</dbReference>
<feature type="compositionally biased region" description="Polar residues" evidence="5">
    <location>
        <begin position="1233"/>
        <end position="1245"/>
    </location>
</feature>
<evidence type="ECO:0000259" key="6">
    <source>
        <dbReference type="PROSITE" id="PS51700"/>
    </source>
</evidence>
<organism evidence="7 8">
    <name type="scientific">Malassezia psittaci</name>
    <dbReference type="NCBI Taxonomy" id="1821823"/>
    <lineage>
        <taxon>Eukaryota</taxon>
        <taxon>Fungi</taxon>
        <taxon>Dikarya</taxon>
        <taxon>Basidiomycota</taxon>
        <taxon>Ustilaginomycotina</taxon>
        <taxon>Malasseziomycetes</taxon>
        <taxon>Malasseziales</taxon>
        <taxon>Malasseziaceae</taxon>
        <taxon>Malassezia</taxon>
    </lineage>
</organism>
<evidence type="ECO:0000256" key="5">
    <source>
        <dbReference type="SAM" id="MobiDB-lite"/>
    </source>
</evidence>
<accession>A0AAF0JDG1</accession>
<dbReference type="Proteomes" id="UP001214628">
    <property type="component" value="Chromosome 2"/>
</dbReference>
<dbReference type="PANTHER" id="PTHR12792">
    <property type="entry name" value="EXTRA SPINDLE POLES 1-RELATED"/>
    <property type="match status" value="1"/>
</dbReference>
<feature type="region of interest" description="Disordered" evidence="5">
    <location>
        <begin position="744"/>
        <end position="788"/>
    </location>
</feature>
<dbReference type="EMBL" id="CP118376">
    <property type="protein sequence ID" value="WFD42957.1"/>
    <property type="molecule type" value="Genomic_DNA"/>
</dbReference>
<evidence type="ECO:0000313" key="7">
    <source>
        <dbReference type="EMBL" id="WFD42957.1"/>
    </source>
</evidence>
<evidence type="ECO:0000256" key="3">
    <source>
        <dbReference type="ARBA" id="ARBA00022801"/>
    </source>
</evidence>
<feature type="compositionally biased region" description="Basic and acidic residues" evidence="5">
    <location>
        <begin position="270"/>
        <end position="286"/>
    </location>
</feature>
<dbReference type="GO" id="GO:0004197">
    <property type="term" value="F:cysteine-type endopeptidase activity"/>
    <property type="evidence" value="ECO:0007669"/>
    <property type="project" value="InterPro"/>
</dbReference>
<dbReference type="PROSITE" id="PS51700">
    <property type="entry name" value="SEPARIN"/>
    <property type="match status" value="1"/>
</dbReference>
<dbReference type="InterPro" id="IPR030397">
    <property type="entry name" value="SEPARIN_core_dom"/>
</dbReference>
<keyword evidence="3 7" id="KW-0378">Hydrolase</keyword>
<feature type="compositionally biased region" description="Polar residues" evidence="5">
    <location>
        <begin position="260"/>
        <end position="269"/>
    </location>
</feature>
<dbReference type="GO" id="GO:0005634">
    <property type="term" value="C:nucleus"/>
    <property type="evidence" value="ECO:0007669"/>
    <property type="project" value="InterPro"/>
</dbReference>
<comment type="catalytic activity">
    <reaction evidence="1">
        <text>All bonds known to be hydrolyzed by this endopeptidase have arginine in P1 and an acidic residue in P4. P6 is often occupied by an acidic residue or by a hydroxy-amino-acid residue, the phosphorylation of which enhances cleavage.</text>
        <dbReference type="EC" id="3.4.22.49"/>
    </reaction>
</comment>
<sequence length="1910" mass="212250">MEQMIPVGLSAVRKLHSLSHDSEALTECLAACHVLTPYQCRGTVRDPSSAINRLRLAIDNSLDASMAPGLVVSNVVEIQSLAIQSAMKLIQSQDLPIVANLFRVPSACGIWQQQARKLQMHSLADRAAYVIERAVFTSAATESCEDPAKLQLQLDTLLQLGYASHLDIDAFWDRVLRVTIQYARQNPHQGTELLQRQLENLFKCLPDRTHGPKYQRLCRWLRQHIKMEAIPTKQSSCSEAGVSIRPILANTANHPIVSPKLSTHSTPSKSLDESRERQLDGDSRHLDRQNYTLTDTLVASSDTLSAPTDEFEAMSLPPSQVDARLALIESLLAWQQQRDDTNLEACIASMQSYLKSDLQQDAKLDAELGARIAHVLHEILDSAQTVSEFTPSELLRTSVLVVQHGSYTACYSDAIHALRIACVQDFQLGEPVSYDKCAEYLQLATKFAKGSSSRLQYVSEVASHFGSRLYAAEQYGQAVRFLLLARDTCYDANTHKTSSSSSDLVTEQILRKSQVLAGAYQHMGKFADAYEVYWHAINQSAATLECAEETARTKLLPEAVDDQEPLKLLGSLFSGALHLAVYCLYLPIQASEPKSFLGRLRSLNLTNAALGAWIEYFALALEPMLVRDETLLALNSLYNAALDFYPSSKYPLRRARVLLKQAQHDMVLDRDKDKEITQCLQTPDFMDGGLAYVRDDLCCINAMQHALACINAPQHSADIQHDIVCAVNDAFKLLQRSNLQLPNQDSLRNSQAMSRRKLHKTPLRASMRADTQPKSVTKSSVDDPSTTNAVDKVSFTSAQGLCVTPPAPNPSSRQEKQKTSACNPPLPNLKSTLLSLLSTVCDALLFYGREDLAVQGLQLLLSLTEQSIPDLHSSACLRLAQIWLRMDCADSVCRFLTGKPKQAPLLFLLAQAQAQAPAQSLASDPSALSEAYTTYKEAKSLTGDSLPSSSKASWQKVLAKCSEYEHRAIEAQTVAKIAVRYQVYADALHATLQVLRIYLRMAMLLTKSTYDSDTSTFGQATKSNLSKASPKHVLLEWRAWHWRTSHSLATLYRQLSEMYAQRGAVRDAIAFAHECIEFCDQGAPPLARARAVLWHADLQYALGDKTDAEKSLQSATDSINSSPTTTNVYSRLLLAEWSDNPSLAENLLGELQTQSDLMRVDDAWPAWRARLAKLIRKHSVSDDQRFAHIGSQLPATVRSSDRIKSSKGTNSRQASTAHRLDANAEPTSRKSARQQQRGNIQTVPSQAKLPRKQLSQTKPSQDLAKSHSLECGQDASKSDLVILQQAESLLSEATHTLYSDATWSVLPEAAWVVPNVAIPIVRRSRVSLVKQIVSLLDQAHTLLSNLLRRSAATGDVRIVRRALRAMFRTCHWYAVVQPAHQQEWVHRMVGLLDASMSVSMRRAYIDAAVYRRRKPGNESMQVPPDPIADGIIAQSIKADGDAWHEHNLSTLPDSIAICITYSDDRRELHMARITKSSKALYVLPIDRQSRREGEEESLTMDAALEELRRILATSNASVQSAKNVHALEDRKVWWTQRRQLDDELKQLLEAVQSTWIGAFQGLFSEPEFSVDSLKKSIESAFERACIGQQAHKLQFVVDEGAACCLASLPADCPMEILEDWAHFAMDACQLAGMVIAQDEVDMDELCMDIRNALEEYHAQLRKLQSKDHNPSQPDLFLVLDRELGEFPWESMPFLRSRSITRFPSLHFLAAAGSARRSLRIDRTAYLLNPSGDLIRSEARFSPMLRSNAHWRGCIGHAPVVDEMTRALAENDTFLYFGHAGGELYIQPTQLRALSRCATVMLWGCSSGRLKEYGEYDTDGTPYRYMAAQCPALLANLWDATDKELDGVCEAVLSLVGLLPSSTSHLTLAQAVAQARSYCKLPYLTGAACVVYGVPVDWDSAEYTHAQINTA</sequence>
<gene>
    <name evidence="7" type="primary">ESP1</name>
    <name evidence="7" type="ORF">MPSI1_001608</name>
</gene>
<dbReference type="EC" id="3.4.22.49" evidence="2"/>
<dbReference type="GO" id="GO:0044732">
    <property type="term" value="C:mitotic spindle pole body"/>
    <property type="evidence" value="ECO:0007669"/>
    <property type="project" value="TreeGrafter"/>
</dbReference>
<keyword evidence="8" id="KW-1185">Reference proteome</keyword>
<evidence type="ECO:0000256" key="1">
    <source>
        <dbReference type="ARBA" id="ARBA00000451"/>
    </source>
</evidence>
<feature type="region of interest" description="Disordered" evidence="5">
    <location>
        <begin position="801"/>
        <end position="824"/>
    </location>
</feature>
<feature type="compositionally biased region" description="Polar residues" evidence="5">
    <location>
        <begin position="744"/>
        <end position="753"/>
    </location>
</feature>